<dbReference type="EC" id="3.1.1.23" evidence="2"/>
<feature type="transmembrane region" description="Helical" evidence="8">
    <location>
        <begin position="61"/>
        <end position="78"/>
    </location>
</feature>
<evidence type="ECO:0000313" key="10">
    <source>
        <dbReference type="EMBL" id="PIK58821.1"/>
    </source>
</evidence>
<dbReference type="InterPro" id="IPR000073">
    <property type="entry name" value="AB_hydrolase_1"/>
</dbReference>
<dbReference type="PANTHER" id="PTHR43798">
    <property type="entry name" value="MONOACYLGLYCEROL LIPASE"/>
    <property type="match status" value="1"/>
</dbReference>
<keyword evidence="8" id="KW-0472">Membrane</keyword>
<proteinExistence type="predicted"/>
<feature type="transmembrane region" description="Helical" evidence="8">
    <location>
        <begin position="16"/>
        <end position="40"/>
    </location>
</feature>
<dbReference type="EMBL" id="MRZV01000101">
    <property type="protein sequence ID" value="PIK58821.1"/>
    <property type="molecule type" value="Genomic_DNA"/>
</dbReference>
<dbReference type="GO" id="GO:0046464">
    <property type="term" value="P:acylglycerol catabolic process"/>
    <property type="evidence" value="ECO:0007669"/>
    <property type="project" value="TreeGrafter"/>
</dbReference>
<keyword evidence="8" id="KW-0812">Transmembrane</keyword>
<dbReference type="AlphaFoldDB" id="A0A2G8LEY7"/>
<evidence type="ECO:0000256" key="4">
    <source>
        <dbReference type="ARBA" id="ARBA00037874"/>
    </source>
</evidence>
<name>A0A2G8LEY7_STIJA</name>
<dbReference type="PRINTS" id="PR00412">
    <property type="entry name" value="EPOXHYDRLASE"/>
</dbReference>
<evidence type="ECO:0000256" key="5">
    <source>
        <dbReference type="ARBA" id="ARBA00046308"/>
    </source>
</evidence>
<gene>
    <name evidence="10" type="ORF">BSL78_04280</name>
</gene>
<protein>
    <recommendedName>
        <fullName evidence="2">acylglycerol lipase</fullName>
        <ecNumber evidence="2">3.1.1.23</ecNumber>
    </recommendedName>
</protein>
<keyword evidence="8" id="KW-1133">Transmembrane helix</keyword>
<organism evidence="10 11">
    <name type="scientific">Stichopus japonicus</name>
    <name type="common">Sea cucumber</name>
    <dbReference type="NCBI Taxonomy" id="307972"/>
    <lineage>
        <taxon>Eukaryota</taxon>
        <taxon>Metazoa</taxon>
        <taxon>Echinodermata</taxon>
        <taxon>Eleutherozoa</taxon>
        <taxon>Echinozoa</taxon>
        <taxon>Holothuroidea</taxon>
        <taxon>Aspidochirotacea</taxon>
        <taxon>Aspidochirotida</taxon>
        <taxon>Stichopodidae</taxon>
        <taxon>Apostichopus</taxon>
    </lineage>
</organism>
<dbReference type="Pfam" id="PF00561">
    <property type="entry name" value="Abhydrolase_1"/>
    <property type="match status" value="1"/>
</dbReference>
<evidence type="ECO:0000313" key="11">
    <source>
        <dbReference type="Proteomes" id="UP000230750"/>
    </source>
</evidence>
<evidence type="ECO:0000259" key="9">
    <source>
        <dbReference type="Pfam" id="PF00561"/>
    </source>
</evidence>
<evidence type="ECO:0000256" key="2">
    <source>
        <dbReference type="ARBA" id="ARBA00013254"/>
    </source>
</evidence>
<evidence type="ECO:0000256" key="3">
    <source>
        <dbReference type="ARBA" id="ARBA00037797"/>
    </source>
</evidence>
<dbReference type="SUPFAM" id="SSF53474">
    <property type="entry name" value="alpha/beta-Hydrolases"/>
    <property type="match status" value="1"/>
</dbReference>
<dbReference type="GO" id="GO:0031902">
    <property type="term" value="C:late endosome membrane"/>
    <property type="evidence" value="ECO:0007669"/>
    <property type="project" value="UniProtKB-SubCell"/>
</dbReference>
<dbReference type="PRINTS" id="PR00111">
    <property type="entry name" value="ABHYDROLASE"/>
</dbReference>
<evidence type="ECO:0000256" key="6">
    <source>
        <dbReference type="ARBA" id="ARBA00047662"/>
    </source>
</evidence>
<dbReference type="Proteomes" id="UP000230750">
    <property type="component" value="Unassembled WGS sequence"/>
</dbReference>
<dbReference type="PANTHER" id="PTHR43798:SF5">
    <property type="entry name" value="MONOACYLGLYCEROL LIPASE ABHD6"/>
    <property type="match status" value="1"/>
</dbReference>
<dbReference type="InterPro" id="IPR000639">
    <property type="entry name" value="Epox_hydrolase-like"/>
</dbReference>
<dbReference type="Gene3D" id="3.40.50.1820">
    <property type="entry name" value="alpha/beta hydrolase"/>
    <property type="match status" value="1"/>
</dbReference>
<dbReference type="InterPro" id="IPR029058">
    <property type="entry name" value="AB_hydrolase_fold"/>
</dbReference>
<reference evidence="10 11" key="1">
    <citation type="journal article" date="2017" name="PLoS Biol.">
        <title>The sea cucumber genome provides insights into morphological evolution and visceral regeneration.</title>
        <authorList>
            <person name="Zhang X."/>
            <person name="Sun L."/>
            <person name="Yuan J."/>
            <person name="Sun Y."/>
            <person name="Gao Y."/>
            <person name="Zhang L."/>
            <person name="Li S."/>
            <person name="Dai H."/>
            <person name="Hamel J.F."/>
            <person name="Liu C."/>
            <person name="Yu Y."/>
            <person name="Liu S."/>
            <person name="Lin W."/>
            <person name="Guo K."/>
            <person name="Jin S."/>
            <person name="Xu P."/>
            <person name="Storey K.B."/>
            <person name="Huan P."/>
            <person name="Zhang T."/>
            <person name="Zhou Y."/>
            <person name="Zhang J."/>
            <person name="Lin C."/>
            <person name="Li X."/>
            <person name="Xing L."/>
            <person name="Huo D."/>
            <person name="Sun M."/>
            <person name="Wang L."/>
            <person name="Mercier A."/>
            <person name="Li F."/>
            <person name="Yang H."/>
            <person name="Xiang J."/>
        </authorList>
    </citation>
    <scope>NUCLEOTIDE SEQUENCE [LARGE SCALE GENOMIC DNA]</scope>
    <source>
        <strain evidence="10">Shaxun</strain>
        <tissue evidence="10">Muscle</tissue>
    </source>
</reference>
<dbReference type="GO" id="GO:0005765">
    <property type="term" value="C:lysosomal membrane"/>
    <property type="evidence" value="ECO:0007669"/>
    <property type="project" value="UniProtKB-SubCell"/>
</dbReference>
<comment type="function">
    <text evidence="7">Lipase that preferentially hydrolysis medium-chain saturated monoacylglycerols including 2-arachidonoylglycerol. Through 2-arachidonoylglycerol degradation may regulate endocannabinoid signaling pathways. Also has a lysophosphatidyl lipase activity with a preference for lysophosphatidylglycerol among other lysophospholipids. Also able to degrade bis(monoacylglycero)phosphate (BMP) and constitutes the major enzyme for BMP catabolism. BMP, also known as lysobisphosphatidic acid, is enriched in late endosomes and lysosomes and plays a key role in the formation of intraluminal vesicles and in lipid sorting.</text>
</comment>
<dbReference type="STRING" id="307972.A0A2G8LEY7"/>
<feature type="domain" description="AB hydrolase-1" evidence="9">
    <location>
        <begin position="144"/>
        <end position="383"/>
    </location>
</feature>
<keyword evidence="11" id="KW-1185">Reference proteome</keyword>
<sequence>MSSVVHFPFVFAKANILLASGELVTVFVEACLAWFCSIHVKMLDYLFCCLELLQVVFRKPANIWRLCIALPVLLLMGLAMPRLIYFLLFQVVFLFVMSYLKPSWIMEFMNWLNLQRNGYAVKYQTVGDFTYCYAERGRPSQNVPSILFLHGLSASKEMWFPMVTAIPRDRHVILLDMPGHGNSSRRLDYNYSFVNQASRVAQFVITTGLGKKPFHLVGISMGGGVAVAFAATHPRDVTKLSLLCPAGFAEWMKGDYMQDAKKGLLVTDSSWMPINTDEQRKAIPYLFHGAGLKIPKLYSWLAFEIMSMKRDIHGKVSSDLEADVNNKVLHKHITKVEAPTQVLWGKYDRLVHPSGAEVVKAALPASQVHIVENCGHTISYDRPFRAMKLILEFLDSL</sequence>
<dbReference type="GO" id="GO:0031966">
    <property type="term" value="C:mitochondrial membrane"/>
    <property type="evidence" value="ECO:0007669"/>
    <property type="project" value="UniProtKB-SubCell"/>
</dbReference>
<accession>A0A2G8LEY7</accession>
<dbReference type="GO" id="GO:0047372">
    <property type="term" value="F:monoacylglycerol lipase activity"/>
    <property type="evidence" value="ECO:0007669"/>
    <property type="project" value="UniProtKB-EC"/>
</dbReference>
<evidence type="ECO:0000256" key="7">
    <source>
        <dbReference type="ARBA" id="ARBA00049568"/>
    </source>
</evidence>
<dbReference type="InterPro" id="IPR050266">
    <property type="entry name" value="AB_hydrolase_sf"/>
</dbReference>
<dbReference type="OrthoDB" id="6431331at2759"/>
<comment type="catalytic activity">
    <reaction evidence="1">
        <text>Hydrolyzes glycerol monoesters of long-chain fatty acids.</text>
        <dbReference type="EC" id="3.1.1.23"/>
    </reaction>
</comment>
<evidence type="ECO:0000256" key="1">
    <source>
        <dbReference type="ARBA" id="ARBA00001613"/>
    </source>
</evidence>
<comment type="catalytic activity">
    <reaction evidence="6">
        <text>1-dodecanoylglycerol + H2O = dodecanoate + glycerol + H(+)</text>
        <dbReference type="Rhea" id="RHEA:44316"/>
        <dbReference type="ChEBI" id="CHEBI:15377"/>
        <dbReference type="ChEBI" id="CHEBI:15378"/>
        <dbReference type="ChEBI" id="CHEBI:17754"/>
        <dbReference type="ChEBI" id="CHEBI:18262"/>
        <dbReference type="ChEBI" id="CHEBI:75539"/>
    </reaction>
</comment>
<comment type="caution">
    <text evidence="10">The sequence shown here is derived from an EMBL/GenBank/DDBJ whole genome shotgun (WGS) entry which is preliminary data.</text>
</comment>
<evidence type="ECO:0000256" key="8">
    <source>
        <dbReference type="SAM" id="Phobius"/>
    </source>
</evidence>
<comment type="subcellular location">
    <subcellularLocation>
        <location evidence="3">Late endosome membrane</location>
        <topology evidence="3">Single-pass type II membrane protein</topology>
    </subcellularLocation>
    <subcellularLocation>
        <location evidence="4">Lysosome membrane</location>
        <topology evidence="4">Single-pass type II membrane protein</topology>
    </subcellularLocation>
    <subcellularLocation>
        <location evidence="5">Mitochondrion membrane</location>
        <topology evidence="5">Single-pass type II membrane protein</topology>
    </subcellularLocation>
</comment>